<proteinExistence type="predicted"/>
<protein>
    <recommendedName>
        <fullName evidence="7">Na+/H+ antiporter NhaC-like C-terminal domain-containing protein</fullName>
    </recommendedName>
</protein>
<dbReference type="InterPro" id="IPR018461">
    <property type="entry name" value="Na/H_Antiport_NhaC-like_C"/>
</dbReference>
<evidence type="ECO:0000259" key="7">
    <source>
        <dbReference type="Pfam" id="PF03553"/>
    </source>
</evidence>
<evidence type="ECO:0000256" key="6">
    <source>
        <dbReference type="SAM" id="Phobius"/>
    </source>
</evidence>
<feature type="domain" description="Na+/H+ antiporter NhaC-like C-terminal" evidence="7">
    <location>
        <begin position="177"/>
        <end position="487"/>
    </location>
</feature>
<gene>
    <name evidence="8" type="ORF">IFK94_16285</name>
</gene>
<dbReference type="GO" id="GO:0005886">
    <property type="term" value="C:plasma membrane"/>
    <property type="evidence" value="ECO:0007669"/>
    <property type="project" value="UniProtKB-SubCell"/>
</dbReference>
<feature type="transmembrane region" description="Helical" evidence="6">
    <location>
        <begin position="168"/>
        <end position="194"/>
    </location>
</feature>
<reference evidence="8 9" key="1">
    <citation type="submission" date="2020-08" db="EMBL/GenBank/DDBJ databases">
        <title>Acidobacteriota in marine sediments use diverse sulfur dissimilation pathways.</title>
        <authorList>
            <person name="Wasmund K."/>
        </authorList>
    </citation>
    <scope>NUCLEOTIDE SEQUENCE [LARGE SCALE GENOMIC DNA]</scope>
    <source>
        <strain evidence="8">MAG AM4</strain>
    </source>
</reference>
<evidence type="ECO:0000256" key="2">
    <source>
        <dbReference type="ARBA" id="ARBA00022475"/>
    </source>
</evidence>
<evidence type="ECO:0000256" key="4">
    <source>
        <dbReference type="ARBA" id="ARBA00022989"/>
    </source>
</evidence>
<feature type="transmembrane region" description="Helical" evidence="6">
    <location>
        <begin position="39"/>
        <end position="63"/>
    </location>
</feature>
<dbReference type="PANTHER" id="PTHR43478">
    <property type="entry name" value="NA+/H+ ANTIPORTER-RELATED"/>
    <property type="match status" value="1"/>
</dbReference>
<keyword evidence="5 6" id="KW-0472">Membrane</keyword>
<feature type="transmembrane region" description="Helical" evidence="6">
    <location>
        <begin position="266"/>
        <end position="288"/>
    </location>
</feature>
<dbReference type="PANTHER" id="PTHR43478:SF1">
    <property type="entry name" value="NA+_H+ ANTIPORTER NHAC-LIKE C-TERMINAL DOMAIN-CONTAINING PROTEIN"/>
    <property type="match status" value="1"/>
</dbReference>
<dbReference type="AlphaFoldDB" id="A0A8J6XXR4"/>
<sequence>MGPTNTRRTWVFAAVAALTIVLALTDWPVRVLWPPLAALAVIIVTRHALIGLLAGGFAGAILIRGGDPVTAVPDLLTDHLIPSLESPWKLGAIAFTFILGGFAAILERGGGFATLMKKFGGGRRNVETGAIALGILCFFDGLANSMVVGRVTRDLADRSGTARVKLAYIADSTSSAVACVALVSTWIAFQLTMIDDAYKMAGRTVNPYGVFLESLPYNFYCWFTLVLLFVAVRKQFHPGPMGKLVQETEPTANPKRSSAATTGNPISALAPLAVLMVSFFVLFIMLGSPRPILPLSRDKLVAAFGSDAGPMVLVLAASIAVLAAALLFPKRDGGKLMPVVAAFGSGVNAMIGPIFILLAAWMMGSVLNELGTAAMISRLATETSSLAMLPVLTFLTGAAVSFSTGTSWGTMGLLFPLAIPAAANMGGDDPFLTIIVAAVFSGAVFGDHCSPFSDTTIVTSISCGVEPHDHVRTQIPYALITAAVAIVAGFLPAGLGVPGYVSLLVGAIVLLMLPRLFGRLSRGLSPQGTVPP</sequence>
<accession>A0A8J6XXR4</accession>
<evidence type="ECO:0000256" key="3">
    <source>
        <dbReference type="ARBA" id="ARBA00022692"/>
    </source>
</evidence>
<evidence type="ECO:0000256" key="1">
    <source>
        <dbReference type="ARBA" id="ARBA00004651"/>
    </source>
</evidence>
<evidence type="ECO:0000313" key="9">
    <source>
        <dbReference type="Proteomes" id="UP000648239"/>
    </source>
</evidence>
<evidence type="ECO:0000313" key="8">
    <source>
        <dbReference type="EMBL" id="MBD3869678.1"/>
    </source>
</evidence>
<feature type="transmembrane region" description="Helical" evidence="6">
    <location>
        <begin position="214"/>
        <end position="232"/>
    </location>
</feature>
<keyword evidence="3 6" id="KW-0812">Transmembrane</keyword>
<dbReference type="Proteomes" id="UP000648239">
    <property type="component" value="Unassembled WGS sequence"/>
</dbReference>
<feature type="transmembrane region" description="Helical" evidence="6">
    <location>
        <begin position="475"/>
        <end position="493"/>
    </location>
</feature>
<feature type="transmembrane region" description="Helical" evidence="6">
    <location>
        <begin position="308"/>
        <end position="328"/>
    </location>
</feature>
<feature type="transmembrane region" description="Helical" evidence="6">
    <location>
        <begin position="340"/>
        <end position="363"/>
    </location>
</feature>
<evidence type="ECO:0000256" key="5">
    <source>
        <dbReference type="ARBA" id="ARBA00023136"/>
    </source>
</evidence>
<feature type="transmembrane region" description="Helical" evidence="6">
    <location>
        <begin position="499"/>
        <end position="517"/>
    </location>
</feature>
<name>A0A8J6XXR4_9BACT</name>
<comment type="subcellular location">
    <subcellularLocation>
        <location evidence="1">Cell membrane</location>
        <topology evidence="1">Multi-pass membrane protein</topology>
    </subcellularLocation>
</comment>
<keyword evidence="4 6" id="KW-1133">Transmembrane helix</keyword>
<keyword evidence="2" id="KW-1003">Cell membrane</keyword>
<dbReference type="EMBL" id="JACXWD010000157">
    <property type="protein sequence ID" value="MBD3869678.1"/>
    <property type="molecule type" value="Genomic_DNA"/>
</dbReference>
<feature type="transmembrane region" description="Helical" evidence="6">
    <location>
        <begin position="126"/>
        <end position="147"/>
    </location>
</feature>
<organism evidence="8 9">
    <name type="scientific">Candidatus Polarisedimenticola svalbardensis</name>
    <dbReference type="NCBI Taxonomy" id="2886004"/>
    <lineage>
        <taxon>Bacteria</taxon>
        <taxon>Pseudomonadati</taxon>
        <taxon>Acidobacteriota</taxon>
        <taxon>Candidatus Polarisedimenticolia</taxon>
        <taxon>Candidatus Polarisedimenticolales</taxon>
        <taxon>Candidatus Polarisedimenticolaceae</taxon>
        <taxon>Candidatus Polarisedimenticola</taxon>
    </lineage>
</organism>
<dbReference type="Pfam" id="PF03553">
    <property type="entry name" value="Na_H_antiporter"/>
    <property type="match status" value="1"/>
</dbReference>
<feature type="transmembrane region" description="Helical" evidence="6">
    <location>
        <begin position="88"/>
        <end position="106"/>
    </location>
</feature>
<comment type="caution">
    <text evidence="8">The sequence shown here is derived from an EMBL/GenBank/DDBJ whole genome shotgun (WGS) entry which is preliminary data.</text>
</comment>